<feature type="compositionally biased region" description="Basic and acidic residues" evidence="1">
    <location>
        <begin position="247"/>
        <end position="289"/>
    </location>
</feature>
<protein>
    <submittedName>
        <fullName evidence="3">Damage-inducible protein CinA</fullName>
    </submittedName>
</protein>
<feature type="domain" description="MoaB/Mog" evidence="2">
    <location>
        <begin position="4"/>
        <end position="172"/>
    </location>
</feature>
<dbReference type="AlphaFoldDB" id="A0A059TR25"/>
<dbReference type="EMBL" id="CP007551">
    <property type="protein sequence ID" value="AHZ22571.1"/>
    <property type="molecule type" value="Genomic_DNA"/>
</dbReference>
<dbReference type="PANTHER" id="PTHR13939:SF0">
    <property type="entry name" value="NMN AMIDOHYDROLASE-LIKE PROTEIN YFAY"/>
    <property type="match status" value="1"/>
</dbReference>
<dbReference type="Pfam" id="PF00994">
    <property type="entry name" value="MoCF_biosynth"/>
    <property type="match status" value="1"/>
</dbReference>
<dbReference type="InterPro" id="IPR001453">
    <property type="entry name" value="MoaB/Mog_dom"/>
</dbReference>
<reference evidence="3 4" key="1">
    <citation type="submission" date="2014-04" db="EMBL/GenBank/DDBJ databases">
        <title>Transcriptional profiles of Haloferax mediterranei on the basis of nitrogen availability.</title>
        <authorList>
            <person name="Bautista V."/>
        </authorList>
    </citation>
    <scope>NUCLEOTIDE SEQUENCE [LARGE SCALE GENOMIC DNA]</scope>
    <source>
        <strain evidence="4">ATCC 33500 / DSM 1411 / JCM 8866 / NBRC 14739 / NCIMB 2177 / R-4</strain>
    </source>
</reference>
<feature type="region of interest" description="Disordered" evidence="1">
    <location>
        <begin position="241"/>
        <end position="320"/>
    </location>
</feature>
<dbReference type="Pfam" id="PF24102">
    <property type="entry name" value="FLAD1_M"/>
    <property type="match status" value="1"/>
</dbReference>
<dbReference type="CDD" id="cd00885">
    <property type="entry name" value="cinA"/>
    <property type="match status" value="1"/>
</dbReference>
<dbReference type="PANTHER" id="PTHR13939">
    <property type="entry name" value="NICOTINAMIDE-NUCLEOTIDE AMIDOHYDROLASE PNCC"/>
    <property type="match status" value="1"/>
</dbReference>
<dbReference type="Gene3D" id="3.40.980.10">
    <property type="entry name" value="MoaB/Mog-like domain"/>
    <property type="match status" value="1"/>
</dbReference>
<dbReference type="InterPro" id="IPR056596">
    <property type="entry name" value="FLAD1_M"/>
</dbReference>
<dbReference type="SMART" id="SM00852">
    <property type="entry name" value="MoCF_biosynth"/>
    <property type="match status" value="1"/>
</dbReference>
<evidence type="ECO:0000256" key="1">
    <source>
        <dbReference type="SAM" id="MobiDB-lite"/>
    </source>
</evidence>
<dbReference type="NCBIfam" id="TIGR00177">
    <property type="entry name" value="molyb_syn"/>
    <property type="match status" value="1"/>
</dbReference>
<organism evidence="3 4">
    <name type="scientific">Haloferax mediterranei (strain ATCC 33500 / DSM 1411 / JCM 8866 / NBRC 14739 / NCIMB 2177 / R-4)</name>
    <name type="common">Halobacterium mediterranei</name>
    <dbReference type="NCBI Taxonomy" id="523841"/>
    <lineage>
        <taxon>Archaea</taxon>
        <taxon>Methanobacteriati</taxon>
        <taxon>Methanobacteriota</taxon>
        <taxon>Stenosarchaea group</taxon>
        <taxon>Halobacteria</taxon>
        <taxon>Halobacteriales</taxon>
        <taxon>Haloferacaceae</taxon>
        <taxon>Haloferax</taxon>
    </lineage>
</organism>
<evidence type="ECO:0000259" key="2">
    <source>
        <dbReference type="SMART" id="SM00852"/>
    </source>
</evidence>
<dbReference type="InterPro" id="IPR036425">
    <property type="entry name" value="MoaB/Mog-like_dom_sf"/>
</dbReference>
<name>A0A059TR25_HALMT</name>
<dbReference type="Proteomes" id="UP000027075">
    <property type="component" value="Chromosome"/>
</dbReference>
<evidence type="ECO:0000313" key="4">
    <source>
        <dbReference type="Proteomes" id="UP000027075"/>
    </source>
</evidence>
<accession>A0A059TR25</accession>
<gene>
    <name evidence="3" type="ORF">BM92_07885</name>
</gene>
<sequence length="320" mass="34800">MQVAILTVGNELLAGDIENTNATWLARRLTEVGATVARIQTVPDDHEVIADVVSEWRDAFDAVVVTGGLGGTPDDITMEAVAAGLDREFVVNDAAAEQVETTIEAILERRPDIDFDLDVAWYASMPEDAEVLSNGEGLAPGCRAGNVYVLPGIPEEMKPIFESIAERFASDRESREFYADAPEGAVARELGIVAERFGVQVGSYPNRGGPTRIKLSGADPVVLDDAVAWVWEHATVDLYESEAATEAARERKKESDRTGEDEPKESDRNGGRRTERERQNGGRRTESGRRIGGQTPRPVSGVGRNWHPNGASRRVTRDCG</sequence>
<dbReference type="SUPFAM" id="SSF53218">
    <property type="entry name" value="Molybdenum cofactor biosynthesis proteins"/>
    <property type="match status" value="1"/>
</dbReference>
<proteinExistence type="predicted"/>
<dbReference type="InterPro" id="IPR050101">
    <property type="entry name" value="CinA"/>
</dbReference>
<evidence type="ECO:0000313" key="3">
    <source>
        <dbReference type="EMBL" id="AHZ22571.1"/>
    </source>
</evidence>